<evidence type="ECO:0000313" key="2">
    <source>
        <dbReference type="Proteomes" id="UP001061302"/>
    </source>
</evidence>
<gene>
    <name evidence="1" type="ORF">N8I74_09840</name>
</gene>
<dbReference type="RefSeq" id="WP_263122836.1">
    <property type="nucleotide sequence ID" value="NZ_CP106753.1"/>
</dbReference>
<accession>A0ABY6DIV8</accession>
<protein>
    <submittedName>
        <fullName evidence="1">Uncharacterized protein</fullName>
    </submittedName>
</protein>
<reference evidence="1" key="1">
    <citation type="submission" date="2022-10" db="EMBL/GenBank/DDBJ databases">
        <title>Chitiniphilus purpureus sp. nov., a novel chitin-degrading bacterium isolated from crawfish pond sediment.</title>
        <authorList>
            <person name="Li K."/>
        </authorList>
    </citation>
    <scope>NUCLEOTIDE SEQUENCE</scope>
    <source>
        <strain evidence="1">CD1</strain>
    </source>
</reference>
<name>A0ABY6DIV8_9NEIS</name>
<keyword evidence="2" id="KW-1185">Reference proteome</keyword>
<dbReference type="Proteomes" id="UP001061302">
    <property type="component" value="Chromosome"/>
</dbReference>
<organism evidence="1 2">
    <name type="scientific">Chitiniphilus purpureus</name>
    <dbReference type="NCBI Taxonomy" id="2981137"/>
    <lineage>
        <taxon>Bacteria</taxon>
        <taxon>Pseudomonadati</taxon>
        <taxon>Pseudomonadota</taxon>
        <taxon>Betaproteobacteria</taxon>
        <taxon>Neisseriales</taxon>
        <taxon>Chitinibacteraceae</taxon>
        <taxon>Chitiniphilus</taxon>
    </lineage>
</organism>
<proteinExistence type="predicted"/>
<evidence type="ECO:0000313" key="1">
    <source>
        <dbReference type="EMBL" id="UXY13628.1"/>
    </source>
</evidence>
<sequence>MAIGTAVSTVLKKIPNGAATLFQETPLSNRIAQRLFKWRRRRM</sequence>
<dbReference type="EMBL" id="CP106753">
    <property type="protein sequence ID" value="UXY13628.1"/>
    <property type="molecule type" value="Genomic_DNA"/>
</dbReference>